<proteinExistence type="predicted"/>
<evidence type="ECO:0000256" key="1">
    <source>
        <dbReference type="SAM" id="MobiDB-lite"/>
    </source>
</evidence>
<evidence type="ECO:0000259" key="2">
    <source>
        <dbReference type="Pfam" id="PF24888"/>
    </source>
</evidence>
<feature type="region of interest" description="Disordered" evidence="1">
    <location>
        <begin position="451"/>
        <end position="484"/>
    </location>
</feature>
<dbReference type="InterPro" id="IPR056643">
    <property type="entry name" value="DUF7741"/>
</dbReference>
<evidence type="ECO:0000313" key="3">
    <source>
        <dbReference type="Proteomes" id="UP000887566"/>
    </source>
</evidence>
<dbReference type="AlphaFoldDB" id="A0A914W7H4"/>
<feature type="domain" description="DUF7741" evidence="2">
    <location>
        <begin position="340"/>
        <end position="419"/>
    </location>
</feature>
<organism evidence="3 4">
    <name type="scientific">Plectus sambesii</name>
    <dbReference type="NCBI Taxonomy" id="2011161"/>
    <lineage>
        <taxon>Eukaryota</taxon>
        <taxon>Metazoa</taxon>
        <taxon>Ecdysozoa</taxon>
        <taxon>Nematoda</taxon>
        <taxon>Chromadorea</taxon>
        <taxon>Plectida</taxon>
        <taxon>Plectina</taxon>
        <taxon>Plectoidea</taxon>
        <taxon>Plectidae</taxon>
        <taxon>Plectus</taxon>
    </lineage>
</organism>
<feature type="domain" description="DUF7741" evidence="2">
    <location>
        <begin position="127"/>
        <end position="210"/>
    </location>
</feature>
<dbReference type="PANTHER" id="PTHR37433:SF5">
    <property type="entry name" value="DUF753 DOMAIN-CONTAINING PROTEIN-RELATED"/>
    <property type="match status" value="1"/>
</dbReference>
<sequence length="541" mass="58908">MAAACIAQLSNHRVLCYSCFDKYEVCDGNGTCELFPSTACSFQEYCWGDSCGFTIYEDNSWSSYCLEYVENQSVSTGCFEEDGRIYCDCLSNFCNHPNNVTEHGWLRIPSNTSYQLNVTLSLPPDDDISCYECGTFLDNGHSVSLPCDGTRFCSGTHCITRNHTSDNTNIAYCGTSWDTKPNLPNNPGCSMDNSTQDKICVCNTAMCNDQFADIFVPPSRQLVCYDCFNLILECDEKDGQLCDRKPCSFNNTCIGDTCALAVYEDATWESYCLTYDDIDQVQPSGCLMTEEGTVLCECIEDSCNDPAHLASQKWREIPNDPSRLNAALALPEIPQGTPVVKCYQCGAFELYDGTLVEISCDQQHVCDGIYCGVRQLSMEEAGFSSFCATSWDSPQVTGCMQQSERSDQICSCGSPLCNTRDYSPPALTTSTLLPTTSSMVTSSTAAATSSSSLTSPVVTAEPSTTVSSGTSPSSPATSTATNGNVQSEQIKAVQNMADLYNQYHAGESGLSSQIANSIFDNMINIISNDKNANVMISSSRR</sequence>
<evidence type="ECO:0000313" key="4">
    <source>
        <dbReference type="WBParaSite" id="PSAMB.scaffold344size55691.g5020.t1"/>
    </source>
</evidence>
<feature type="compositionally biased region" description="Low complexity" evidence="1">
    <location>
        <begin position="451"/>
        <end position="481"/>
    </location>
</feature>
<reference evidence="4" key="1">
    <citation type="submission" date="2022-11" db="UniProtKB">
        <authorList>
            <consortium name="WormBaseParasite"/>
        </authorList>
    </citation>
    <scope>IDENTIFICATION</scope>
</reference>
<accession>A0A914W7H4</accession>
<dbReference type="Proteomes" id="UP000887566">
    <property type="component" value="Unplaced"/>
</dbReference>
<protein>
    <submittedName>
        <fullName evidence="4">Sodefrin-like factor</fullName>
    </submittedName>
</protein>
<dbReference type="WBParaSite" id="PSAMB.scaffold344size55691.g5020.t1">
    <property type="protein sequence ID" value="PSAMB.scaffold344size55691.g5020.t1"/>
    <property type="gene ID" value="PSAMB.scaffold344size55691.g5020"/>
</dbReference>
<dbReference type="PANTHER" id="PTHR37433">
    <property type="entry name" value="PROTEIN CBG25136-RELATED"/>
    <property type="match status" value="1"/>
</dbReference>
<name>A0A914W7H4_9BILA</name>
<dbReference type="Pfam" id="PF24888">
    <property type="entry name" value="DUF7741"/>
    <property type="match status" value="2"/>
</dbReference>
<keyword evidence="3" id="KW-1185">Reference proteome</keyword>